<name>A0ABT6M7Y6_9NOCA</name>
<evidence type="ECO:0000313" key="4">
    <source>
        <dbReference type="Proteomes" id="UP001160334"/>
    </source>
</evidence>
<feature type="region of interest" description="Disordered" evidence="1">
    <location>
        <begin position="288"/>
        <end position="308"/>
    </location>
</feature>
<gene>
    <name evidence="3" type="ORF">M2280_001638</name>
</gene>
<dbReference type="Proteomes" id="UP001160334">
    <property type="component" value="Unassembled WGS sequence"/>
</dbReference>
<reference evidence="3 4" key="1">
    <citation type="submission" date="2023-04" db="EMBL/GenBank/DDBJ databases">
        <title>Forest soil microbial communities from Buena Vista Peninsula, Colon Province, Panama.</title>
        <authorList>
            <person name="Bouskill N."/>
        </authorList>
    </citation>
    <scope>NUCLEOTIDE SEQUENCE [LARGE SCALE GENOMIC DNA]</scope>
    <source>
        <strain evidence="3 4">CFH S0262</strain>
    </source>
</reference>
<evidence type="ECO:0000256" key="1">
    <source>
        <dbReference type="SAM" id="MobiDB-lite"/>
    </source>
</evidence>
<keyword evidence="4" id="KW-1185">Reference proteome</keyword>
<proteinExistence type="predicted"/>
<comment type="caution">
    <text evidence="3">The sequence shown here is derived from an EMBL/GenBank/DDBJ whole genome shotgun (WGS) entry which is preliminary data.</text>
</comment>
<dbReference type="RefSeq" id="WP_280759759.1">
    <property type="nucleotide sequence ID" value="NZ_JARXVC010000003.1"/>
</dbReference>
<sequence>MTAEVPEFPPDAQRIVERWDPDGLRRWRDRDRTGRGVHVVAVRGIDPTSVLDALAPFDPVTSAPDRAAIVVMVLDGASVLGRDELAALDAAAADVGRVVFALAGAHPDRDAVRERDEALLRAHSARFADVRILLDADALSAVVRDALAADPGVIADRNARRAAHSLVERTCRRITETARATREGSDTATAELRARRARLVATRDGGRAERLAQLRGDVQRARIDLMHAAGAEVRAVSAAVRADIDRAGRRDLRTLPERMGELADRASADLDEVVGRRLADLVARAGVSDLPPPAPVPHDPPPGPEPRHRGVEDRMMVVVGASAGVGLGRLAVAPIAMVPALDIATIPITLALGGAAAWWLARARRLVADRAYLRQWASDSAAHLRSQLEQRVLGRILETEAAVSTSVIADSRAAGLAADEELAGIDAEARRLAAERSGRVASCERDRGALVAVLEALEAPAISGEPGGAAARPMP</sequence>
<keyword evidence="2" id="KW-1133">Transmembrane helix</keyword>
<feature type="compositionally biased region" description="Pro residues" evidence="1">
    <location>
        <begin position="290"/>
        <end position="304"/>
    </location>
</feature>
<keyword evidence="2" id="KW-0472">Membrane</keyword>
<feature type="transmembrane region" description="Helical" evidence="2">
    <location>
        <begin position="343"/>
        <end position="361"/>
    </location>
</feature>
<evidence type="ECO:0000256" key="2">
    <source>
        <dbReference type="SAM" id="Phobius"/>
    </source>
</evidence>
<evidence type="ECO:0000313" key="3">
    <source>
        <dbReference type="EMBL" id="MDH6280426.1"/>
    </source>
</evidence>
<keyword evidence="2" id="KW-0812">Transmembrane</keyword>
<accession>A0ABT6M7Y6</accession>
<protein>
    <submittedName>
        <fullName evidence="3">Uncharacterized protein</fullName>
    </submittedName>
</protein>
<dbReference type="EMBL" id="JARXVC010000003">
    <property type="protein sequence ID" value="MDH6280426.1"/>
    <property type="molecule type" value="Genomic_DNA"/>
</dbReference>
<organism evidence="3 4">
    <name type="scientific">Prescottella agglutinans</name>
    <dbReference type="NCBI Taxonomy" id="1644129"/>
    <lineage>
        <taxon>Bacteria</taxon>
        <taxon>Bacillati</taxon>
        <taxon>Actinomycetota</taxon>
        <taxon>Actinomycetes</taxon>
        <taxon>Mycobacteriales</taxon>
        <taxon>Nocardiaceae</taxon>
        <taxon>Prescottella</taxon>
    </lineage>
</organism>